<feature type="transmembrane region" description="Helical" evidence="9">
    <location>
        <begin position="254"/>
        <end position="278"/>
    </location>
</feature>
<evidence type="ECO:0000256" key="5">
    <source>
        <dbReference type="ARBA" id="ARBA00023136"/>
    </source>
</evidence>
<dbReference type="Proteomes" id="UP000694865">
    <property type="component" value="Unplaced"/>
</dbReference>
<dbReference type="PANTHER" id="PTHR24243">
    <property type="entry name" value="G-PROTEIN COUPLED RECEPTOR"/>
    <property type="match status" value="1"/>
</dbReference>
<dbReference type="CDD" id="cd00637">
    <property type="entry name" value="7tm_classA_rhodopsin-like"/>
    <property type="match status" value="1"/>
</dbReference>
<evidence type="ECO:0000256" key="7">
    <source>
        <dbReference type="ARBA" id="ARBA00023224"/>
    </source>
</evidence>
<comment type="subcellular location">
    <subcellularLocation>
        <location evidence="1">Membrane</location>
        <topology evidence="1">Multi-pass membrane protein</topology>
    </subcellularLocation>
</comment>
<evidence type="ECO:0000256" key="2">
    <source>
        <dbReference type="ARBA" id="ARBA00022692"/>
    </source>
</evidence>
<evidence type="ECO:0000256" key="1">
    <source>
        <dbReference type="ARBA" id="ARBA00004141"/>
    </source>
</evidence>
<feature type="transmembrane region" description="Helical" evidence="9">
    <location>
        <begin position="198"/>
        <end position="225"/>
    </location>
</feature>
<accession>A0ABM0LUR0</accession>
<keyword evidence="11" id="KW-1185">Reference proteome</keyword>
<keyword evidence="4 8" id="KW-0297">G-protein coupled receptor</keyword>
<dbReference type="InterPro" id="IPR000276">
    <property type="entry name" value="GPCR_Rhodpsn"/>
</dbReference>
<dbReference type="InterPro" id="IPR017452">
    <property type="entry name" value="GPCR_Rhodpsn_7TM"/>
</dbReference>
<keyword evidence="5 9" id="KW-0472">Membrane</keyword>
<protein>
    <submittedName>
        <fullName evidence="12">Tachykinin-like peptides receptor 99D-like</fullName>
    </submittedName>
</protein>
<dbReference type="Gene3D" id="1.20.1070.10">
    <property type="entry name" value="Rhodopsin 7-helix transmembrane proteins"/>
    <property type="match status" value="1"/>
</dbReference>
<evidence type="ECO:0000256" key="4">
    <source>
        <dbReference type="ARBA" id="ARBA00023040"/>
    </source>
</evidence>
<dbReference type="PROSITE" id="PS50262">
    <property type="entry name" value="G_PROTEIN_RECEP_F1_2"/>
    <property type="match status" value="1"/>
</dbReference>
<evidence type="ECO:0000313" key="12">
    <source>
        <dbReference type="RefSeq" id="XP_006811501.1"/>
    </source>
</evidence>
<evidence type="ECO:0000256" key="9">
    <source>
        <dbReference type="SAM" id="Phobius"/>
    </source>
</evidence>
<feature type="transmembrane region" description="Helical" evidence="9">
    <location>
        <begin position="129"/>
        <end position="150"/>
    </location>
</feature>
<keyword evidence="7 8" id="KW-0807">Transducer</keyword>
<feature type="transmembrane region" description="Helical" evidence="9">
    <location>
        <begin position="88"/>
        <end position="109"/>
    </location>
</feature>
<organism evidence="11 12">
    <name type="scientific">Saccoglossus kowalevskii</name>
    <name type="common">Acorn worm</name>
    <dbReference type="NCBI Taxonomy" id="10224"/>
    <lineage>
        <taxon>Eukaryota</taxon>
        <taxon>Metazoa</taxon>
        <taxon>Hemichordata</taxon>
        <taxon>Enteropneusta</taxon>
        <taxon>Harrimaniidae</taxon>
        <taxon>Saccoglossus</taxon>
    </lineage>
</organism>
<evidence type="ECO:0000313" key="11">
    <source>
        <dbReference type="Proteomes" id="UP000694865"/>
    </source>
</evidence>
<comment type="similarity">
    <text evidence="8">Belongs to the G-protein coupled receptor 1 family.</text>
</comment>
<dbReference type="PRINTS" id="PR00237">
    <property type="entry name" value="GPCRRHODOPSN"/>
</dbReference>
<keyword evidence="3 9" id="KW-1133">Transmembrane helix</keyword>
<dbReference type="SMART" id="SM01381">
    <property type="entry name" value="7TM_GPCR_Srsx"/>
    <property type="match status" value="1"/>
</dbReference>
<feature type="transmembrane region" description="Helical" evidence="9">
    <location>
        <begin position="55"/>
        <end position="76"/>
    </location>
</feature>
<dbReference type="PROSITE" id="PS00237">
    <property type="entry name" value="G_PROTEIN_RECEP_F1_1"/>
    <property type="match status" value="1"/>
</dbReference>
<evidence type="ECO:0000259" key="10">
    <source>
        <dbReference type="PROSITE" id="PS50262"/>
    </source>
</evidence>
<dbReference type="PANTHER" id="PTHR24243:SF233">
    <property type="entry name" value="THYROTROPIN-RELEASING HORMONE RECEPTOR"/>
    <property type="match status" value="1"/>
</dbReference>
<evidence type="ECO:0000256" key="3">
    <source>
        <dbReference type="ARBA" id="ARBA00022989"/>
    </source>
</evidence>
<dbReference type="RefSeq" id="XP_006811501.1">
    <property type="nucleotide sequence ID" value="XM_006811438.1"/>
</dbReference>
<reference evidence="12" key="1">
    <citation type="submission" date="2025-08" db="UniProtKB">
        <authorList>
            <consortium name="RefSeq"/>
        </authorList>
    </citation>
    <scope>IDENTIFICATION</scope>
    <source>
        <tissue evidence="12">Testes</tissue>
    </source>
</reference>
<name>A0ABM0LUR0_SACKO</name>
<gene>
    <name evidence="12" type="primary">LOC102803237</name>
</gene>
<keyword evidence="2 8" id="KW-0812">Transmembrane</keyword>
<dbReference type="SUPFAM" id="SSF81321">
    <property type="entry name" value="Family A G protein-coupled receptor-like"/>
    <property type="match status" value="1"/>
</dbReference>
<keyword evidence="6 8" id="KW-0675">Receptor</keyword>
<feature type="transmembrane region" description="Helical" evidence="9">
    <location>
        <begin position="170"/>
        <end position="192"/>
    </location>
</feature>
<dbReference type="GeneID" id="102803237"/>
<evidence type="ECO:0000256" key="6">
    <source>
        <dbReference type="ARBA" id="ARBA00023170"/>
    </source>
</evidence>
<proteinExistence type="inferred from homology"/>
<evidence type="ECO:0000256" key="8">
    <source>
        <dbReference type="RuleBase" id="RU000688"/>
    </source>
</evidence>
<dbReference type="Pfam" id="PF00001">
    <property type="entry name" value="7tm_1"/>
    <property type="match status" value="1"/>
</dbReference>
<sequence>MTSPAYNIAYSRNTTSEENIVIMTSTTFNITYSENLTSEESYPMSCPFANADAEFMIYILSTIIALAGNLAFFIVVSKVKVMRTVTNVFFMNLSVADIIFSCYYLFYSIAEKWQLESFLKFDMQGGQAITDIGFCASLLIVALISINRYIAICFPFKALQLRLQSKSRVVTSLTVCWLYSIVVALLDVISYINYTDRTLIIVVILLMIICITLSVVTVMTTYTLITINMFTRTPPRYSSPNNSEQFHTSDETRVLFVCVTITVVFFICCIPLAAYYVILAIKIISGISVIPIRNSICLRYIARVMIPLQFAANPIIYNTGSKNHRAAFRKVFWPKSQHAQLDSNREINRSPRSLTKLSMEMPTCVERPATLETDT</sequence>
<feature type="domain" description="G-protein coupled receptors family 1 profile" evidence="10">
    <location>
        <begin position="68"/>
        <end position="317"/>
    </location>
</feature>